<proteinExistence type="predicted"/>
<dbReference type="SUPFAM" id="SSF56219">
    <property type="entry name" value="DNase I-like"/>
    <property type="match status" value="1"/>
</dbReference>
<dbReference type="CDD" id="cd09076">
    <property type="entry name" value="L1-EN"/>
    <property type="match status" value="1"/>
</dbReference>
<dbReference type="Gene3D" id="3.60.10.10">
    <property type="entry name" value="Endonuclease/exonuclease/phosphatase"/>
    <property type="match status" value="1"/>
</dbReference>
<keyword evidence="2" id="KW-0812">Transmembrane</keyword>
<sequence>MYICMQCIYVCNVYMYICIYTYMYISIYVLYHVPPHRGDRVTPYQMVANGTNGHAVRVACRMGGFLVSLARNKGVTEAKQTAQTAKIAPQSCAHRVCSPTASGEASTDEGPSNLAWESGRHRNRNPGNPPKSRHMDCLFVCSYNCRTIASEASLRMLLRSSRLVKYDVIALQETKGRTETIRKTDHNELLIIGPKANGNVGGVGFLINSTIAHLVDSHNIVSPRLAVLRLRTSDRVAISVINAYAPTSVAAQEEREEFYRLLEKTIQEEKSYYKYVVGDFNAVVGTNCSGDWRLGPYGSDDRTENGELLLNLLYACRLFHGNSMFEKPANRRWTWESPNGRTHTEIDHVLTNRRWSLLDVSVLPSFDTGSDHRLVRAKIRLNKRIFKRDTHRPAHFKTPSFDTELLESAIKAHDWCLLEDPTEDYEHLTKGLLKCADISRRPHLARIPRLSALAVSLLEKRRALKQDPNANHVEKVLANKACRMAVKQSLREYRRTKLLKAAEARSSIRRCKRDLNDQKAVMSALLDKDGSVKTSRSSMENIVQDFYTELFRSSTFVPKCSMPPYEEPPAILVSEVANAIRSMKKGTAPGLGNIPADLLRSGSTALHTLLAEHFNHYLRLKRIPQQWKESKTILLFKKGQREDISNYRPISLLSVVYKSFTKVLLNRVERILDEYQPVEQTGFRKNFSCMDNIHAVCQLIERSREYRLPLALLFVDYKKAFDSVEINAVLNALVQAGVDPAYVHLLEQCLSNTSTFIQLFERKLKIPVGKGVRQGDTISPKLFTAALQYAMLNLDWEERGYPVNGKKVSNLRFADDIVLISSSTAEMEKMVNELNAVSRRIGLEMNMSKTQLMVNKWCDTGTVRLEGKALQRVESYVYLGRELNMTNNIAPELNRRRRAAWAAFGSIREVTDQVSDPDLKASIFSASVLPAMCYATETWPDNKTIAKAIMTSHHALERSFLKISRRQQWQQGLRSSDLKERSRLKDPLQYMANSKHRWAGHLLRRTDDRWSLRVTEWLPRNKRRPSGRPPTRWADSFSKYFRESGLHWMQVAKDRAMWRSCGPR</sequence>
<dbReference type="Pfam" id="PF03372">
    <property type="entry name" value="Exo_endo_phos"/>
    <property type="match status" value="1"/>
</dbReference>
<evidence type="ECO:0000313" key="5">
    <source>
        <dbReference type="WBParaSite" id="HCON_00180090-00001"/>
    </source>
</evidence>
<dbReference type="PANTHER" id="PTHR47027">
    <property type="entry name" value="REVERSE TRANSCRIPTASE DOMAIN-CONTAINING PROTEIN"/>
    <property type="match status" value="1"/>
</dbReference>
<evidence type="ECO:0000313" key="4">
    <source>
        <dbReference type="Proteomes" id="UP000025227"/>
    </source>
</evidence>
<evidence type="ECO:0000256" key="2">
    <source>
        <dbReference type="SAM" id="Phobius"/>
    </source>
</evidence>
<feature type="domain" description="Reverse transcriptase" evidence="3">
    <location>
        <begin position="616"/>
        <end position="883"/>
    </location>
</feature>
<accession>A0A7I5EE80</accession>
<protein>
    <submittedName>
        <fullName evidence="5">Reverse transcriptase domain-containing protein</fullName>
    </submittedName>
</protein>
<feature type="transmembrane region" description="Helical" evidence="2">
    <location>
        <begin position="7"/>
        <end position="31"/>
    </location>
</feature>
<dbReference type="InterPro" id="IPR005135">
    <property type="entry name" value="Endo/exonuclease/phosphatase"/>
</dbReference>
<dbReference type="Pfam" id="PF00078">
    <property type="entry name" value="RVT_1"/>
    <property type="match status" value="1"/>
</dbReference>
<evidence type="ECO:0000256" key="1">
    <source>
        <dbReference type="SAM" id="MobiDB-lite"/>
    </source>
</evidence>
<dbReference type="OMA" id="YQMVANG"/>
<feature type="region of interest" description="Disordered" evidence="1">
    <location>
        <begin position="99"/>
        <end position="131"/>
    </location>
</feature>
<keyword evidence="2" id="KW-0472">Membrane</keyword>
<keyword evidence="2" id="KW-1133">Transmembrane helix</keyword>
<dbReference type="Proteomes" id="UP000025227">
    <property type="component" value="Unplaced"/>
</dbReference>
<dbReference type="InterPro" id="IPR036691">
    <property type="entry name" value="Endo/exonu/phosph_ase_sf"/>
</dbReference>
<evidence type="ECO:0000259" key="3">
    <source>
        <dbReference type="PROSITE" id="PS50878"/>
    </source>
</evidence>
<dbReference type="GO" id="GO:0003824">
    <property type="term" value="F:catalytic activity"/>
    <property type="evidence" value="ECO:0007669"/>
    <property type="project" value="InterPro"/>
</dbReference>
<name>A0A7I5EE80_HAECO</name>
<dbReference type="PROSITE" id="PS50878">
    <property type="entry name" value="RT_POL"/>
    <property type="match status" value="1"/>
</dbReference>
<dbReference type="AlphaFoldDB" id="A0A7I5EE80"/>
<dbReference type="InterPro" id="IPR000477">
    <property type="entry name" value="RT_dom"/>
</dbReference>
<dbReference type="OrthoDB" id="410104at2759"/>
<dbReference type="InterPro" id="IPR043128">
    <property type="entry name" value="Rev_trsase/Diguanyl_cyclase"/>
</dbReference>
<organism evidence="4 5">
    <name type="scientific">Haemonchus contortus</name>
    <name type="common">Barber pole worm</name>
    <dbReference type="NCBI Taxonomy" id="6289"/>
    <lineage>
        <taxon>Eukaryota</taxon>
        <taxon>Metazoa</taxon>
        <taxon>Ecdysozoa</taxon>
        <taxon>Nematoda</taxon>
        <taxon>Chromadorea</taxon>
        <taxon>Rhabditida</taxon>
        <taxon>Rhabditina</taxon>
        <taxon>Rhabditomorpha</taxon>
        <taxon>Strongyloidea</taxon>
        <taxon>Trichostrongylidae</taxon>
        <taxon>Haemonchus</taxon>
    </lineage>
</organism>
<reference evidence="5" key="1">
    <citation type="submission" date="2020-12" db="UniProtKB">
        <authorList>
            <consortium name="WormBaseParasite"/>
        </authorList>
    </citation>
    <scope>IDENTIFICATION</scope>
    <source>
        <strain evidence="5">MHco3</strain>
    </source>
</reference>
<dbReference type="WBParaSite" id="HCON_00180090-00001">
    <property type="protein sequence ID" value="HCON_00180090-00001"/>
    <property type="gene ID" value="HCON_00180090"/>
</dbReference>
<dbReference type="PANTHER" id="PTHR47027:SF20">
    <property type="entry name" value="REVERSE TRANSCRIPTASE-LIKE PROTEIN WITH RNA-DIRECTED DNA POLYMERASE DOMAIN"/>
    <property type="match status" value="1"/>
</dbReference>
<dbReference type="InterPro" id="IPR043502">
    <property type="entry name" value="DNA/RNA_pol_sf"/>
</dbReference>
<dbReference type="SUPFAM" id="SSF56672">
    <property type="entry name" value="DNA/RNA polymerases"/>
    <property type="match status" value="1"/>
</dbReference>
<keyword evidence="4" id="KW-1185">Reference proteome</keyword>
<dbReference type="Gene3D" id="3.30.70.270">
    <property type="match status" value="1"/>
</dbReference>
<dbReference type="CDD" id="cd01650">
    <property type="entry name" value="RT_nLTR_like"/>
    <property type="match status" value="1"/>
</dbReference>